<dbReference type="PROSITE" id="PS00462">
    <property type="entry name" value="G_GLU_TRANSPEPTIDASE"/>
    <property type="match status" value="1"/>
</dbReference>
<dbReference type="GO" id="GO:0103068">
    <property type="term" value="F:leukotriene C4 gamma-glutamyl transferase activity"/>
    <property type="evidence" value="ECO:0007669"/>
    <property type="project" value="UniProtKB-EC"/>
</dbReference>
<evidence type="ECO:0000256" key="10">
    <source>
        <dbReference type="PIRSR" id="PIRSR600101-2"/>
    </source>
</evidence>
<dbReference type="GO" id="GO:0036374">
    <property type="term" value="F:glutathione hydrolase activity"/>
    <property type="evidence" value="ECO:0007669"/>
    <property type="project" value="UniProtKB-UniRule"/>
</dbReference>
<dbReference type="Gene3D" id="3.60.20.40">
    <property type="match status" value="1"/>
</dbReference>
<comment type="catalytic activity">
    <reaction evidence="2 11">
        <text>glutathione + H2O = L-cysteinylglycine + L-glutamate</text>
        <dbReference type="Rhea" id="RHEA:28807"/>
        <dbReference type="ChEBI" id="CHEBI:15377"/>
        <dbReference type="ChEBI" id="CHEBI:29985"/>
        <dbReference type="ChEBI" id="CHEBI:57925"/>
        <dbReference type="ChEBI" id="CHEBI:61694"/>
        <dbReference type="EC" id="3.4.19.13"/>
    </reaction>
</comment>
<dbReference type="InterPro" id="IPR029055">
    <property type="entry name" value="Ntn_hydrolases_N"/>
</dbReference>
<accession>J5WVH9</accession>
<comment type="pathway">
    <text evidence="11">Sulfur metabolism; glutathione metabolism.</text>
</comment>
<organism evidence="13 14">
    <name type="scientific">Peptoanaerobacter stomatis</name>
    <dbReference type="NCBI Taxonomy" id="796937"/>
    <lineage>
        <taxon>Bacteria</taxon>
        <taxon>Bacillati</taxon>
        <taxon>Bacillota</taxon>
        <taxon>Clostridia</taxon>
        <taxon>Peptostreptococcales</taxon>
        <taxon>Filifactoraceae</taxon>
        <taxon>Peptoanaerobacter</taxon>
    </lineage>
</organism>
<proteinExistence type="inferred from homology"/>
<feature type="binding site" evidence="10">
    <location>
        <position position="480"/>
    </location>
    <ligand>
        <name>L-glutamate</name>
        <dbReference type="ChEBI" id="CHEBI:29985"/>
    </ligand>
</feature>
<keyword evidence="6 11" id="KW-0865">Zymogen</keyword>
<keyword evidence="12" id="KW-0732">Signal</keyword>
<dbReference type="InterPro" id="IPR055262">
    <property type="entry name" value="GGT_CS"/>
</dbReference>
<feature type="binding site" evidence="10">
    <location>
        <begin position="405"/>
        <end position="407"/>
    </location>
    <ligand>
        <name>L-glutamate</name>
        <dbReference type="ChEBI" id="CHEBI:29985"/>
    </ligand>
</feature>
<feature type="binding site" evidence="10">
    <location>
        <position position="108"/>
    </location>
    <ligand>
        <name>L-glutamate</name>
        <dbReference type="ChEBI" id="CHEBI:29985"/>
    </ligand>
</feature>
<dbReference type="Pfam" id="PF01019">
    <property type="entry name" value="G_glu_transpept"/>
    <property type="match status" value="1"/>
</dbReference>
<dbReference type="Gene3D" id="1.10.246.130">
    <property type="match status" value="1"/>
</dbReference>
<evidence type="ECO:0000256" key="9">
    <source>
        <dbReference type="PIRSR" id="PIRSR600101-1"/>
    </source>
</evidence>
<feature type="binding site" evidence="10">
    <location>
        <position position="429"/>
    </location>
    <ligand>
        <name>L-glutamate</name>
        <dbReference type="ChEBI" id="CHEBI:29985"/>
    </ligand>
</feature>
<feature type="signal peptide" evidence="12">
    <location>
        <begin position="1"/>
        <end position="31"/>
    </location>
</feature>
<dbReference type="SUPFAM" id="SSF56235">
    <property type="entry name" value="N-terminal nucleophile aminohydrolases (Ntn hydrolases)"/>
    <property type="match status" value="1"/>
</dbReference>
<comment type="catalytic activity">
    <reaction evidence="1 11">
        <text>an S-substituted glutathione + H2O = an S-substituted L-cysteinylglycine + L-glutamate</text>
        <dbReference type="Rhea" id="RHEA:59468"/>
        <dbReference type="ChEBI" id="CHEBI:15377"/>
        <dbReference type="ChEBI" id="CHEBI:29985"/>
        <dbReference type="ChEBI" id="CHEBI:90779"/>
        <dbReference type="ChEBI" id="CHEBI:143103"/>
        <dbReference type="EC" id="3.4.19.13"/>
    </reaction>
</comment>
<dbReference type="EC" id="2.3.2.2" evidence="11"/>
<comment type="PTM">
    <text evidence="11">Cleaved by autocatalysis into a large and a small subunit.</text>
</comment>
<dbReference type="EMBL" id="ALNK01000005">
    <property type="protein sequence ID" value="EJU24682.1"/>
    <property type="molecule type" value="Genomic_DNA"/>
</dbReference>
<dbReference type="InterPro" id="IPR000101">
    <property type="entry name" value="GGT_peptidase"/>
</dbReference>
<comment type="subunit">
    <text evidence="11">This enzyme consists of two polypeptide chains, which are synthesized in precursor form from a single polypeptide.</text>
</comment>
<dbReference type="InterPro" id="IPR051792">
    <property type="entry name" value="GGT_bact"/>
</dbReference>
<dbReference type="UniPathway" id="UPA00204"/>
<dbReference type="PANTHER" id="PTHR43199:SF1">
    <property type="entry name" value="GLUTATHIONE HYDROLASE PROENZYME"/>
    <property type="match status" value="1"/>
</dbReference>
<protein>
    <recommendedName>
        <fullName evidence="11">Glutathione hydrolase proenzyme</fullName>
        <ecNumber evidence="11">2.3.2.2</ecNumber>
        <ecNumber evidence="11">3.4.19.13</ecNumber>
    </recommendedName>
    <component>
        <recommendedName>
            <fullName evidence="11">Glutathione hydrolase large chain</fullName>
        </recommendedName>
    </component>
    <component>
        <recommendedName>
            <fullName evidence="11">Glutathione hydrolase small chain</fullName>
        </recommendedName>
    </component>
</protein>
<evidence type="ECO:0000313" key="13">
    <source>
        <dbReference type="EMBL" id="EJU24682.1"/>
    </source>
</evidence>
<keyword evidence="11" id="KW-0317">Glutathione biosynthesis</keyword>
<dbReference type="InterPro" id="IPR043138">
    <property type="entry name" value="GGT_lsub"/>
</dbReference>
<dbReference type="GO" id="GO:0006751">
    <property type="term" value="P:glutathione catabolic process"/>
    <property type="evidence" value="ECO:0007669"/>
    <property type="project" value="UniProtKB-UniRule"/>
</dbReference>
<dbReference type="PRINTS" id="PR01210">
    <property type="entry name" value="GGTRANSPTASE"/>
</dbReference>
<name>J5WVH9_9FIRM</name>
<dbReference type="EC" id="3.4.19.13" evidence="11"/>
<evidence type="ECO:0000256" key="4">
    <source>
        <dbReference type="ARBA" id="ARBA00022679"/>
    </source>
</evidence>
<gene>
    <name evidence="13" type="primary">ggt</name>
    <name evidence="13" type="ORF">HMPREF1143_1245</name>
</gene>
<dbReference type="RefSeq" id="WP_009530340.1">
    <property type="nucleotide sequence ID" value="NZ_ALNK01000005.1"/>
</dbReference>
<feature type="binding site" evidence="10">
    <location>
        <begin position="458"/>
        <end position="459"/>
    </location>
    <ligand>
        <name>L-glutamate</name>
        <dbReference type="ChEBI" id="CHEBI:29985"/>
    </ligand>
</feature>
<dbReference type="AlphaFoldDB" id="J5WVH9"/>
<evidence type="ECO:0000256" key="6">
    <source>
        <dbReference type="ARBA" id="ARBA00023145"/>
    </source>
</evidence>
<dbReference type="NCBIfam" id="TIGR00066">
    <property type="entry name" value="g_glut_trans"/>
    <property type="match status" value="1"/>
</dbReference>
<feature type="active site" description="Nucleophile" evidence="9">
    <location>
        <position position="387"/>
    </location>
</feature>
<evidence type="ECO:0000256" key="2">
    <source>
        <dbReference type="ARBA" id="ARBA00001089"/>
    </source>
</evidence>
<keyword evidence="14" id="KW-1185">Reference proteome</keyword>
<evidence type="ECO:0000256" key="5">
    <source>
        <dbReference type="ARBA" id="ARBA00022801"/>
    </source>
</evidence>
<sequence length="572" mass="62231">MKRLTKKILSVVSSVALSFSMCAVSFSNVHAAAYRPLKDSKTGLVVSTNVLANEVGKKVLDNGGNAIDAAVAVGYMLAVVHPSAGNIGGGGFAVIHTADGKDTTLDFREVAPLAATRDMYLDEKKNPIEGLSMTGYKSAGVPGTVAGMNEMLAKYGTMPLKDLIQPAIDTANKGFAISDRQAETFIEEYDRMVPYESTRKYFFKADGKTTYKEGEILVQKDLAKTLERIAKDGTKGFYEGETAELIEKDMKKNGGLITKQDLKEYKPVWREPIRGTYRGYDIVSMAPPSSGGTHILQILNVLENADIKSMGFGSSEKIHLMAEAERYAYADRSEYMGDPGFVNVPVKELSSKEYAKKIYDNIVAAGKKAVPSETIKPGKLLPESIHTTHYSVADFKGNAVSVTYTINYTFGSGATVDGAGFILNDEMDDFSIKPGVPNAYGLIGGDANAIEARKRPLSSMSPTIILKDGKVFMVVGSPGGARIITTVAQVISNVIDHDMNISEAVEAPRFHMQWLPDELRVEKDTLVKDVENKLKDMGYNIQVKAPMGDVNAIVIDQKNKVMYGTKDPRTEF</sequence>
<evidence type="ECO:0000256" key="1">
    <source>
        <dbReference type="ARBA" id="ARBA00001049"/>
    </source>
</evidence>
<evidence type="ECO:0000313" key="14">
    <source>
        <dbReference type="Proteomes" id="UP000005244"/>
    </source>
</evidence>
<evidence type="ECO:0000256" key="8">
    <source>
        <dbReference type="ARBA" id="ARBA00047417"/>
    </source>
</evidence>
<keyword evidence="5 11" id="KW-0378">Hydrolase</keyword>
<dbReference type="Proteomes" id="UP000005244">
    <property type="component" value="Unassembled WGS sequence"/>
</dbReference>
<evidence type="ECO:0000256" key="12">
    <source>
        <dbReference type="SAM" id="SignalP"/>
    </source>
</evidence>
<comment type="caution">
    <text evidence="13">The sequence shown here is derived from an EMBL/GenBank/DDBJ whole genome shotgun (WGS) entry which is preliminary data.</text>
</comment>
<dbReference type="FunFam" id="3.60.20.40:FF:000003">
    <property type="entry name" value="Gamma-glutamyltranspeptidase"/>
    <property type="match status" value="1"/>
</dbReference>
<reference evidence="13 14" key="1">
    <citation type="submission" date="2012-07" db="EMBL/GenBank/DDBJ databases">
        <authorList>
            <person name="Durkin A.S."/>
            <person name="McCorrison J."/>
            <person name="Torralba M."/>
            <person name="Gillis M."/>
            <person name="Methe B."/>
            <person name="Sutton G."/>
            <person name="Nelson K.E."/>
        </authorList>
    </citation>
    <scope>NUCLEOTIDE SEQUENCE [LARGE SCALE GENOMIC DNA]</scope>
    <source>
        <strain evidence="13 14">OBRC8</strain>
    </source>
</reference>
<evidence type="ECO:0000256" key="7">
    <source>
        <dbReference type="ARBA" id="ARBA00023315"/>
    </source>
</evidence>
<feature type="chain" id="PRO_5003786092" description="Glutathione hydrolase proenzyme" evidence="12">
    <location>
        <begin position="32"/>
        <end position="572"/>
    </location>
</feature>
<dbReference type="InterPro" id="IPR043137">
    <property type="entry name" value="GGT_ssub_C"/>
</dbReference>
<evidence type="ECO:0000256" key="3">
    <source>
        <dbReference type="ARBA" id="ARBA00009381"/>
    </source>
</evidence>
<keyword evidence="7 11" id="KW-0012">Acyltransferase</keyword>
<keyword evidence="4 11" id="KW-0808">Transferase</keyword>
<dbReference type="GO" id="GO:0006750">
    <property type="term" value="P:glutathione biosynthetic process"/>
    <property type="evidence" value="ECO:0007669"/>
    <property type="project" value="UniProtKB-KW"/>
</dbReference>
<dbReference type="PANTHER" id="PTHR43199">
    <property type="entry name" value="GLUTATHIONE HYDROLASE"/>
    <property type="match status" value="1"/>
</dbReference>
<dbReference type="PATRIC" id="fig|796941.3.peg.199"/>
<evidence type="ECO:0000256" key="11">
    <source>
        <dbReference type="RuleBase" id="RU368036"/>
    </source>
</evidence>
<comment type="catalytic activity">
    <reaction evidence="8 11">
        <text>an N-terminal (5-L-glutamyl)-[peptide] + an alpha-amino acid = 5-L-glutamyl amino acid + an N-terminal L-alpha-aminoacyl-[peptide]</text>
        <dbReference type="Rhea" id="RHEA:23904"/>
        <dbReference type="Rhea" id="RHEA-COMP:9780"/>
        <dbReference type="Rhea" id="RHEA-COMP:9795"/>
        <dbReference type="ChEBI" id="CHEBI:77644"/>
        <dbReference type="ChEBI" id="CHEBI:78597"/>
        <dbReference type="ChEBI" id="CHEBI:78599"/>
        <dbReference type="ChEBI" id="CHEBI:78608"/>
        <dbReference type="EC" id="2.3.2.2"/>
    </reaction>
</comment>
<comment type="similarity">
    <text evidence="3 11">Belongs to the gamma-glutamyltransferase family.</text>
</comment>